<dbReference type="SUPFAM" id="SSF49899">
    <property type="entry name" value="Concanavalin A-like lectins/glucanases"/>
    <property type="match status" value="1"/>
</dbReference>
<evidence type="ECO:0000256" key="2">
    <source>
        <dbReference type="SAM" id="Phobius"/>
    </source>
</evidence>
<proteinExistence type="predicted"/>
<reference evidence="4" key="1">
    <citation type="submission" date="2023-08" db="EMBL/GenBank/DDBJ databases">
        <authorList>
            <person name="Audoor S."/>
            <person name="Bilcke G."/>
        </authorList>
    </citation>
    <scope>NUCLEOTIDE SEQUENCE</scope>
</reference>
<gene>
    <name evidence="4" type="ORF">CYCCA115_LOCUS2235</name>
</gene>
<dbReference type="PANTHER" id="PTHR10963:SF24">
    <property type="entry name" value="GLYCOSIDASE C21B10.07-RELATED"/>
    <property type="match status" value="1"/>
</dbReference>
<dbReference type="GO" id="GO:0004553">
    <property type="term" value="F:hydrolase activity, hydrolyzing O-glycosyl compounds"/>
    <property type="evidence" value="ECO:0007669"/>
    <property type="project" value="InterPro"/>
</dbReference>
<dbReference type="PANTHER" id="PTHR10963">
    <property type="entry name" value="GLYCOSYL HYDROLASE-RELATED"/>
    <property type="match status" value="1"/>
</dbReference>
<feature type="transmembrane region" description="Helical" evidence="2">
    <location>
        <begin position="131"/>
        <end position="153"/>
    </location>
</feature>
<feature type="region of interest" description="Disordered" evidence="1">
    <location>
        <begin position="1"/>
        <end position="43"/>
    </location>
</feature>
<dbReference type="Gene3D" id="2.60.120.200">
    <property type="match status" value="1"/>
</dbReference>
<keyword evidence="2" id="KW-0812">Transmembrane</keyword>
<dbReference type="AlphaFoldDB" id="A0AAD2CEF6"/>
<dbReference type="PROSITE" id="PS51762">
    <property type="entry name" value="GH16_2"/>
    <property type="match status" value="1"/>
</dbReference>
<dbReference type="EMBL" id="CAKOGP040000125">
    <property type="protein sequence ID" value="CAJ1931097.1"/>
    <property type="molecule type" value="Genomic_DNA"/>
</dbReference>
<feature type="domain" description="GH16" evidence="3">
    <location>
        <begin position="179"/>
        <end position="434"/>
    </location>
</feature>
<dbReference type="Pfam" id="PF26113">
    <property type="entry name" value="GH16_XgeA"/>
    <property type="match status" value="1"/>
</dbReference>
<dbReference type="GO" id="GO:0009251">
    <property type="term" value="P:glucan catabolic process"/>
    <property type="evidence" value="ECO:0007669"/>
    <property type="project" value="TreeGrafter"/>
</dbReference>
<comment type="caution">
    <text evidence="4">The sequence shown here is derived from an EMBL/GenBank/DDBJ whole genome shotgun (WGS) entry which is preliminary data.</text>
</comment>
<name>A0AAD2CEF6_9STRA</name>
<dbReference type="InterPro" id="IPR050546">
    <property type="entry name" value="Glycosyl_Hydrlase_16"/>
</dbReference>
<dbReference type="Proteomes" id="UP001295423">
    <property type="component" value="Unassembled WGS sequence"/>
</dbReference>
<sequence length="547" mass="61307">MFGRKKEAPGESTPLMHRPSSSTTPSQPNVDDVDSDGFDGASDIVEGDFDDNGNVYFASLKENSIRRESMAADQLSFRLLAIDDDDSEAEERILRESLALDVPLHHRGSFASQQSLSASARNNQSAARNRFVTMAFLALLSFVLIGAALYVGAQFIGPPNVPAGPYRLLERQEGTKFFDYWSFYEGPDSVGSNGYITYVSEARAKVVGIVNVTMEKDDLDVYFANDGDIVDSVDANGNSTRRQRRLQLKEQSEEPFLYLTTSPTQGGPRESIRLEGKRRFNRGLFIIDVRHMPEGCGVWPAFWMTDEANWPVNGEIDIVEGVNYQSEAKTALHSTKQCDMYDVPVGTMSGTWDTAVGIPDKKTGIPDMTFREARNCFVYDPHQWLNQGCVAVDADGGSLGVPLNKKGGGVFALEWDPQNKHIRTWVFSPHKAVPENLVRAIRTAHKPEKDRVMPDPNMWPVPYGYFPIGEGTNCGSHHFKDMRLVLNTAFCGSVAGNRFQLDCKKESKQFKTCNDYIKSEPEALKQAYWKIRGVYVYERDWVKTWAH</sequence>
<evidence type="ECO:0000313" key="4">
    <source>
        <dbReference type="EMBL" id="CAJ1931097.1"/>
    </source>
</evidence>
<feature type="compositionally biased region" description="Polar residues" evidence="1">
    <location>
        <begin position="19"/>
        <end position="29"/>
    </location>
</feature>
<evidence type="ECO:0000259" key="3">
    <source>
        <dbReference type="PROSITE" id="PS51762"/>
    </source>
</evidence>
<organism evidence="4 5">
    <name type="scientific">Cylindrotheca closterium</name>
    <dbReference type="NCBI Taxonomy" id="2856"/>
    <lineage>
        <taxon>Eukaryota</taxon>
        <taxon>Sar</taxon>
        <taxon>Stramenopiles</taxon>
        <taxon>Ochrophyta</taxon>
        <taxon>Bacillariophyta</taxon>
        <taxon>Bacillariophyceae</taxon>
        <taxon>Bacillariophycidae</taxon>
        <taxon>Bacillariales</taxon>
        <taxon>Bacillariaceae</taxon>
        <taxon>Cylindrotheca</taxon>
    </lineage>
</organism>
<protein>
    <recommendedName>
        <fullName evidence="3">GH16 domain-containing protein</fullName>
    </recommendedName>
</protein>
<keyword evidence="2" id="KW-0472">Membrane</keyword>
<keyword evidence="2" id="KW-1133">Transmembrane helix</keyword>
<accession>A0AAD2CEF6</accession>
<keyword evidence="5" id="KW-1185">Reference proteome</keyword>
<dbReference type="InterPro" id="IPR013320">
    <property type="entry name" value="ConA-like_dom_sf"/>
</dbReference>
<evidence type="ECO:0000313" key="5">
    <source>
        <dbReference type="Proteomes" id="UP001295423"/>
    </source>
</evidence>
<evidence type="ECO:0000256" key="1">
    <source>
        <dbReference type="SAM" id="MobiDB-lite"/>
    </source>
</evidence>
<dbReference type="InterPro" id="IPR000757">
    <property type="entry name" value="Beta-glucanase-like"/>
</dbReference>